<organism evidence="3 4">
    <name type="scientific">Durusdinium trenchii</name>
    <dbReference type="NCBI Taxonomy" id="1381693"/>
    <lineage>
        <taxon>Eukaryota</taxon>
        <taxon>Sar</taxon>
        <taxon>Alveolata</taxon>
        <taxon>Dinophyceae</taxon>
        <taxon>Suessiales</taxon>
        <taxon>Symbiodiniaceae</taxon>
        <taxon>Durusdinium</taxon>
    </lineage>
</organism>
<proteinExistence type="predicted"/>
<dbReference type="PROSITE" id="PS50172">
    <property type="entry name" value="BRCT"/>
    <property type="match status" value="1"/>
</dbReference>
<dbReference type="PANTHER" id="PTHR45990:SF1">
    <property type="entry name" value="DNA REPAIR PROTEIN REV1"/>
    <property type="match status" value="1"/>
</dbReference>
<dbReference type="InterPro" id="IPR001357">
    <property type="entry name" value="BRCT_dom"/>
</dbReference>
<dbReference type="SUPFAM" id="SSF52113">
    <property type="entry name" value="BRCT domain"/>
    <property type="match status" value="1"/>
</dbReference>
<keyword evidence="4" id="KW-1185">Reference proteome</keyword>
<dbReference type="EMBL" id="CAXAMM010039252">
    <property type="protein sequence ID" value="CAK9085167.1"/>
    <property type="molecule type" value="Genomic_DNA"/>
</dbReference>
<dbReference type="SMART" id="SM00292">
    <property type="entry name" value="BRCT"/>
    <property type="match status" value="1"/>
</dbReference>
<name>A0ABP0QAB7_9DINO</name>
<gene>
    <name evidence="3" type="ORF">SCF082_LOCUS40349</name>
</gene>
<comment type="caution">
    <text evidence="3">The sequence shown here is derived from an EMBL/GenBank/DDBJ whole genome shotgun (WGS) entry which is preliminary data.</text>
</comment>
<dbReference type="PANTHER" id="PTHR45990">
    <property type="entry name" value="DNA REPAIR PROTEIN REV1"/>
    <property type="match status" value="1"/>
</dbReference>
<dbReference type="Gene3D" id="3.40.50.10190">
    <property type="entry name" value="BRCT domain"/>
    <property type="match status" value="1"/>
</dbReference>
<dbReference type="InterPro" id="IPR036420">
    <property type="entry name" value="BRCT_dom_sf"/>
</dbReference>
<evidence type="ECO:0000313" key="4">
    <source>
        <dbReference type="Proteomes" id="UP001642464"/>
    </source>
</evidence>
<reference evidence="3 4" key="1">
    <citation type="submission" date="2024-02" db="EMBL/GenBank/DDBJ databases">
        <authorList>
            <person name="Chen Y."/>
            <person name="Shah S."/>
            <person name="Dougan E. K."/>
            <person name="Thang M."/>
            <person name="Chan C."/>
        </authorList>
    </citation>
    <scope>NUCLEOTIDE SEQUENCE [LARGE SCALE GENOMIC DNA]</scope>
</reference>
<evidence type="ECO:0000313" key="3">
    <source>
        <dbReference type="EMBL" id="CAK9085167.1"/>
    </source>
</evidence>
<evidence type="ECO:0000256" key="1">
    <source>
        <dbReference type="SAM" id="MobiDB-lite"/>
    </source>
</evidence>
<dbReference type="Proteomes" id="UP001642464">
    <property type="component" value="Unassembled WGS sequence"/>
</dbReference>
<feature type="region of interest" description="Disordered" evidence="1">
    <location>
        <begin position="1"/>
        <end position="30"/>
    </location>
</feature>
<dbReference type="Pfam" id="PF12738">
    <property type="entry name" value="PTCB-BRCT"/>
    <property type="match status" value="1"/>
</dbReference>
<protein>
    <submittedName>
        <fullName evidence="3">DNA repair protein REV1</fullName>
    </submittedName>
</protein>
<evidence type="ECO:0000259" key="2">
    <source>
        <dbReference type="PROSITE" id="PS50172"/>
    </source>
</evidence>
<sequence length="274" mass="29571">MAERGLGSLESWCRPKSSTPHATGHPPPAKRARWTARAGAADAAHADACATHGVTISDHGEKVTWSGYWDERQKKLDSQIVDAGLFGAVSSRLSPEGQQVKSDLFQHCCIYFDGRVDVGGGLSAYALSKLARLHGATVIPRLSKRQVTHVVCSQLSGAKERHAMKDATSSLACVQYIVHPTWLTESLAAQRRLPERRFSLMAEISRGFGLSLLQPKPQEQMSREAEKVIELSSSAEAPSSQPPPTALDSDTETELDSEAPSAEFVADSPELSPS</sequence>
<accession>A0ABP0QAB7</accession>
<feature type="region of interest" description="Disordered" evidence="1">
    <location>
        <begin position="215"/>
        <end position="274"/>
    </location>
</feature>
<feature type="domain" description="BRCT" evidence="2">
    <location>
        <begin position="100"/>
        <end position="200"/>
    </location>
</feature>